<name>W6QKZ1_PENRF</name>
<proteinExistence type="predicted"/>
<dbReference type="EMBL" id="HG792016">
    <property type="protein sequence ID" value="CDM30222.1"/>
    <property type="molecule type" value="Genomic_DNA"/>
</dbReference>
<reference evidence="1" key="1">
    <citation type="journal article" date="2014" name="Nat. Commun.">
        <title>Multiple recent horizontal transfers of a large genomic region in cheese making fungi.</title>
        <authorList>
            <person name="Cheeseman K."/>
            <person name="Ropars J."/>
            <person name="Renault P."/>
            <person name="Dupont J."/>
            <person name="Gouzy J."/>
            <person name="Branca A."/>
            <person name="Abraham A.L."/>
            <person name="Ceppi M."/>
            <person name="Conseiller E."/>
            <person name="Debuchy R."/>
            <person name="Malagnac F."/>
            <person name="Goarin A."/>
            <person name="Silar P."/>
            <person name="Lacoste S."/>
            <person name="Sallet E."/>
            <person name="Bensimon A."/>
            <person name="Giraud T."/>
            <person name="Brygoo Y."/>
        </authorList>
    </citation>
    <scope>NUCLEOTIDE SEQUENCE [LARGE SCALE GENOMIC DNA]</scope>
    <source>
        <strain evidence="1">FM164</strain>
    </source>
</reference>
<keyword evidence="2" id="KW-1185">Reference proteome</keyword>
<protein>
    <submittedName>
        <fullName evidence="1">Genomic scaffold, ProqFM164S02</fullName>
    </submittedName>
</protein>
<gene>
    <name evidence="1" type="ORF">PROQFM164_S02g000371</name>
</gene>
<evidence type="ECO:0000313" key="2">
    <source>
        <dbReference type="Proteomes" id="UP000030686"/>
    </source>
</evidence>
<accession>W6QKZ1</accession>
<dbReference type="AlphaFoldDB" id="W6QKZ1"/>
<organism evidence="1 2">
    <name type="scientific">Penicillium roqueforti (strain FM164)</name>
    <dbReference type="NCBI Taxonomy" id="1365484"/>
    <lineage>
        <taxon>Eukaryota</taxon>
        <taxon>Fungi</taxon>
        <taxon>Dikarya</taxon>
        <taxon>Ascomycota</taxon>
        <taxon>Pezizomycotina</taxon>
        <taxon>Eurotiomycetes</taxon>
        <taxon>Eurotiomycetidae</taxon>
        <taxon>Eurotiales</taxon>
        <taxon>Aspergillaceae</taxon>
        <taxon>Penicillium</taxon>
    </lineage>
</organism>
<sequence>MRRDLWEAIATTPAVFNWPNLQAPLGGQRDFQRDCMMEGMGRISTYIGSILLTSVEGVLCAEQT</sequence>
<dbReference type="Proteomes" id="UP000030686">
    <property type="component" value="Unassembled WGS sequence"/>
</dbReference>
<evidence type="ECO:0000313" key="1">
    <source>
        <dbReference type="EMBL" id="CDM30222.1"/>
    </source>
</evidence>